<feature type="domain" description="Chemoreceptor zinc-binding" evidence="1">
    <location>
        <begin position="17"/>
        <end position="84"/>
    </location>
</feature>
<sequence length="152" mass="17989">MEKPEVLISIRTARRAHIIWVDSAKALVNGLDIKKEQIPIGVTECDFGKWFYCDGQILLSLFRENAVKKLDRKHKELHDIYMKIFKIYFPVQKRSFLEKLFKRKKRIKASDEYNALVFLADLEKTSDELISYLNIIEKKINTISDEKFRALH</sequence>
<dbReference type="AlphaFoldDB" id="A0A1W1CKX8"/>
<dbReference type="InterPro" id="IPR025991">
    <property type="entry name" value="Chemoreceptor_zinc-bind_dom"/>
</dbReference>
<organism evidence="2">
    <name type="scientific">hydrothermal vent metagenome</name>
    <dbReference type="NCBI Taxonomy" id="652676"/>
    <lineage>
        <taxon>unclassified sequences</taxon>
        <taxon>metagenomes</taxon>
        <taxon>ecological metagenomes</taxon>
    </lineage>
</organism>
<gene>
    <name evidence="2" type="ORF">MNB_SV-14-183</name>
</gene>
<name>A0A1W1CKX8_9ZZZZ</name>
<accession>A0A1W1CKX8</accession>
<dbReference type="Pfam" id="PF13682">
    <property type="entry name" value="CZB"/>
    <property type="match status" value="1"/>
</dbReference>
<dbReference type="EMBL" id="FPHN01000208">
    <property type="protein sequence ID" value="SFV66550.1"/>
    <property type="molecule type" value="Genomic_DNA"/>
</dbReference>
<evidence type="ECO:0000313" key="2">
    <source>
        <dbReference type="EMBL" id="SFV66550.1"/>
    </source>
</evidence>
<protein>
    <submittedName>
        <fullName evidence="2">Methyl-accepting chemotaxis protein</fullName>
    </submittedName>
</protein>
<dbReference type="Gene3D" id="1.20.120.30">
    <property type="entry name" value="Aspartate receptor, ligand-binding domain"/>
    <property type="match status" value="1"/>
</dbReference>
<reference evidence="2" key="1">
    <citation type="submission" date="2016-10" db="EMBL/GenBank/DDBJ databases">
        <authorList>
            <person name="de Groot N.N."/>
        </authorList>
    </citation>
    <scope>NUCLEOTIDE SEQUENCE</scope>
</reference>
<evidence type="ECO:0000259" key="1">
    <source>
        <dbReference type="Pfam" id="PF13682"/>
    </source>
</evidence>
<proteinExistence type="predicted"/>